<evidence type="ECO:0000313" key="3">
    <source>
        <dbReference type="Proteomes" id="UP001363151"/>
    </source>
</evidence>
<dbReference type="EMBL" id="JBBJCI010000039">
    <property type="protein sequence ID" value="KAK7249929.1"/>
    <property type="molecule type" value="Genomic_DNA"/>
</dbReference>
<accession>A0ABR1GAC5</accession>
<proteinExistence type="predicted"/>
<protein>
    <submittedName>
        <fullName evidence="2">Uncharacterized protein</fullName>
    </submittedName>
</protein>
<organism evidence="2 3">
    <name type="scientific">Aureococcus anophagefferens</name>
    <name type="common">Harmful bloom alga</name>
    <dbReference type="NCBI Taxonomy" id="44056"/>
    <lineage>
        <taxon>Eukaryota</taxon>
        <taxon>Sar</taxon>
        <taxon>Stramenopiles</taxon>
        <taxon>Ochrophyta</taxon>
        <taxon>Pelagophyceae</taxon>
        <taxon>Pelagomonadales</taxon>
        <taxon>Pelagomonadaceae</taxon>
        <taxon>Aureococcus</taxon>
    </lineage>
</organism>
<feature type="region of interest" description="Disordered" evidence="1">
    <location>
        <begin position="1"/>
        <end position="27"/>
    </location>
</feature>
<dbReference type="Proteomes" id="UP001363151">
    <property type="component" value="Unassembled WGS sequence"/>
</dbReference>
<evidence type="ECO:0000313" key="2">
    <source>
        <dbReference type="EMBL" id="KAK7249929.1"/>
    </source>
</evidence>
<evidence type="ECO:0000256" key="1">
    <source>
        <dbReference type="SAM" id="MobiDB-lite"/>
    </source>
</evidence>
<gene>
    <name evidence="2" type="ORF">SO694_00005474</name>
</gene>
<reference evidence="2 3" key="1">
    <citation type="submission" date="2024-03" db="EMBL/GenBank/DDBJ databases">
        <title>Aureococcus anophagefferens CCMP1851 and Kratosvirus quantuckense: Draft genome of a second virus-susceptible host strain in the model system.</title>
        <authorList>
            <person name="Chase E."/>
            <person name="Truchon A.R."/>
            <person name="Schepens W."/>
            <person name="Wilhelm S.W."/>
        </authorList>
    </citation>
    <scope>NUCLEOTIDE SEQUENCE [LARGE SCALE GENOMIC DNA]</scope>
    <source>
        <strain evidence="2 3">CCMP1851</strain>
    </source>
</reference>
<name>A0ABR1GAC5_AURAN</name>
<feature type="compositionally biased region" description="Pro residues" evidence="1">
    <location>
        <begin position="287"/>
        <end position="316"/>
    </location>
</feature>
<comment type="caution">
    <text evidence="2">The sequence shown here is derived from an EMBL/GenBank/DDBJ whole genome shotgun (WGS) entry which is preliminary data.</text>
</comment>
<keyword evidence="3" id="KW-1185">Reference proteome</keyword>
<feature type="region of interest" description="Disordered" evidence="1">
    <location>
        <begin position="287"/>
        <end position="325"/>
    </location>
</feature>
<sequence length="433" mass="47561">MNYQRNTDAALEDLFSPRPPNITAGDNPVLPKHRVPFYLGGLANTMNAGLAVNVALAPAFGGQTPSLWGPNSYNASELGLSARWVASVGIPYDPCDEDGDPKFMGLPKACFHLHQATPHTTNGQNFPFYKPLKDGTLDFFGVCDTTEVSSNEYLSSSVFAQQFSFEDWFAFQQATIAAGGFYLPTTRAWGLHLCIDPTDPARPYPCTNMWTETMNSDLSDSMIVDPLWFVHNPVQDAAALCEAHRAGLCNATNAHPLVTGSNETRYEYPVDVPVRWSPYPAVPIPDPWPPATDMPTAKPTPAPTAKPTAKPTPEPTDAPVATARKPKVRGCGRAALAEEKKCNKNKRCKWVFGSHTCMSDCALASKSKSKCNKKKHCKYNKSAKKCKNKKHVCKYKTKKAHCRADDSCGVKKGKDPKYDAKGNRVIKCRTRKD</sequence>